<proteinExistence type="predicted"/>
<evidence type="ECO:0000313" key="2">
    <source>
        <dbReference type="Proteomes" id="UP000179807"/>
    </source>
</evidence>
<dbReference type="GeneID" id="94841371"/>
<gene>
    <name evidence="1" type="ORF">TRFO_29250</name>
</gene>
<dbReference type="EMBL" id="MLAK01000829">
    <property type="protein sequence ID" value="OHT03380.1"/>
    <property type="molecule type" value="Genomic_DNA"/>
</dbReference>
<comment type="caution">
    <text evidence="1">The sequence shown here is derived from an EMBL/GenBank/DDBJ whole genome shotgun (WGS) entry which is preliminary data.</text>
</comment>
<dbReference type="RefSeq" id="XP_068356516.1">
    <property type="nucleotide sequence ID" value="XM_068506667.1"/>
</dbReference>
<dbReference type="OrthoDB" id="9978173at2759"/>
<organism evidence="1 2">
    <name type="scientific">Tritrichomonas foetus</name>
    <dbReference type="NCBI Taxonomy" id="1144522"/>
    <lineage>
        <taxon>Eukaryota</taxon>
        <taxon>Metamonada</taxon>
        <taxon>Parabasalia</taxon>
        <taxon>Tritrichomonadida</taxon>
        <taxon>Tritrichomonadidae</taxon>
        <taxon>Tritrichomonas</taxon>
    </lineage>
</organism>
<sequence length="353" mass="41351">MNDTNNLIIDLEDLTPPKELWKEFSVQPSPKTISMSLNKKLAQFPYHSLLFGFCHAYKEHRPITISPDIIWILIVQGFSQHVNFNAEQLRNKFVNFSDKKELKVKREHLTLNTITPSDWENIFEEFPQQISEYTGKDLINNLTPNFTTTTKVSFTVGSISIMSAMQQYFSYTAMLGGCGLPFIQVEGTVDDWQKIMSKVQFLEQYELEWWTKELKPIINEIIRSKSGQINKSFWLRMIKYKEGNLYRNYEIDGWICAFFPYNKIGEQQNLTHIEFRDFDLLPEGILEVPMKLQIFDSNGILISEDPCIIKAGFYGLSQDPKTFCVKPEFGWVLKFKEKEMAKALEEEYYHYLA</sequence>
<reference evidence="1" key="1">
    <citation type="submission" date="2016-10" db="EMBL/GenBank/DDBJ databases">
        <authorList>
            <person name="Benchimol M."/>
            <person name="Almeida L.G."/>
            <person name="Vasconcelos A.T."/>
            <person name="Perreira-Neves A."/>
            <person name="Rosa I.A."/>
            <person name="Tasca T."/>
            <person name="Bogo M.R."/>
            <person name="de Souza W."/>
        </authorList>
    </citation>
    <scope>NUCLEOTIDE SEQUENCE [LARGE SCALE GENOMIC DNA]</scope>
    <source>
        <strain evidence="1">K</strain>
    </source>
</reference>
<protein>
    <submittedName>
        <fullName evidence="1">Uncharacterized protein</fullName>
    </submittedName>
</protein>
<dbReference type="AlphaFoldDB" id="A0A1J4K0W0"/>
<dbReference type="Pfam" id="PF14388">
    <property type="entry name" value="DUF4419"/>
    <property type="match status" value="1"/>
</dbReference>
<evidence type="ECO:0000313" key="1">
    <source>
        <dbReference type="EMBL" id="OHT03380.1"/>
    </source>
</evidence>
<dbReference type="Proteomes" id="UP000179807">
    <property type="component" value="Unassembled WGS sequence"/>
</dbReference>
<keyword evidence="2" id="KW-1185">Reference proteome</keyword>
<accession>A0A1J4K0W0</accession>
<dbReference type="PANTHER" id="PTHR31252:SF11">
    <property type="entry name" value="DUF4419 DOMAIN-CONTAINING PROTEIN"/>
    <property type="match status" value="1"/>
</dbReference>
<dbReference type="InterPro" id="IPR025533">
    <property type="entry name" value="DUF4419"/>
</dbReference>
<name>A0A1J4K0W0_9EUKA</name>
<dbReference type="PANTHER" id="PTHR31252">
    <property type="entry name" value="DUF4419 DOMAIN-CONTAINING PROTEIN"/>
    <property type="match status" value="1"/>
</dbReference>
<dbReference type="VEuPathDB" id="TrichDB:TRFO_29250"/>